<comment type="caution">
    <text evidence="1">The sequence shown here is derived from an EMBL/GenBank/DDBJ whole genome shotgun (WGS) entry which is preliminary data.</text>
</comment>
<protein>
    <submittedName>
        <fullName evidence="1">Uncharacterized protein</fullName>
    </submittedName>
</protein>
<dbReference type="EMBL" id="ATBP01000028">
    <property type="protein sequence ID" value="ETR73972.1"/>
    <property type="molecule type" value="Genomic_DNA"/>
</dbReference>
<reference evidence="2" key="1">
    <citation type="submission" date="2012-11" db="EMBL/GenBank/DDBJ databases">
        <authorList>
            <person name="Lucero-Rivera Y.E."/>
            <person name="Tovar-Ramirez D."/>
        </authorList>
    </citation>
    <scope>NUCLEOTIDE SEQUENCE [LARGE SCALE GENOMIC DNA]</scope>
    <source>
        <strain evidence="2">Araruama</strain>
    </source>
</reference>
<evidence type="ECO:0000313" key="2">
    <source>
        <dbReference type="Proteomes" id="UP000189670"/>
    </source>
</evidence>
<sequence length="171" mass="19356">MYRLLSQYQKSPNLQAFIKIFLDELFLVKPILNDLYDRLLETKIGGVVLDNLGVLTGVSRGLYSDEEYRSLIKTKISLNKSKLKTTQIVEIIRQLVPNAIKIIYTLHQSLYPRIDIETEEALPSQAKAVMRTIPSPLGVTTKFGFIINNDTFSFKGGKGKGFDGRFAEKII</sequence>
<accession>A0A1V1PGE1</accession>
<organism evidence="1 2">
    <name type="scientific">Candidatus Magnetoglobus multicellularis str. Araruama</name>
    <dbReference type="NCBI Taxonomy" id="890399"/>
    <lineage>
        <taxon>Bacteria</taxon>
        <taxon>Pseudomonadati</taxon>
        <taxon>Thermodesulfobacteriota</taxon>
        <taxon>Desulfobacteria</taxon>
        <taxon>Desulfobacterales</taxon>
        <taxon>Desulfobacteraceae</taxon>
        <taxon>Candidatus Magnetoglobus</taxon>
    </lineage>
</organism>
<dbReference type="Proteomes" id="UP000189670">
    <property type="component" value="Unassembled WGS sequence"/>
</dbReference>
<name>A0A1V1PGE1_9BACT</name>
<dbReference type="AlphaFoldDB" id="A0A1V1PGE1"/>
<gene>
    <name evidence="1" type="ORF">OMM_06610</name>
</gene>
<proteinExistence type="predicted"/>
<evidence type="ECO:0000313" key="1">
    <source>
        <dbReference type="EMBL" id="ETR73972.1"/>
    </source>
</evidence>